<feature type="region of interest" description="Disordered" evidence="1">
    <location>
        <begin position="197"/>
        <end position="219"/>
    </location>
</feature>
<feature type="region of interest" description="Disordered" evidence="1">
    <location>
        <begin position="23"/>
        <end position="64"/>
    </location>
</feature>
<organism evidence="2 3">
    <name type="scientific">Streptomyces coffeae</name>
    <dbReference type="NCBI Taxonomy" id="621382"/>
    <lineage>
        <taxon>Bacteria</taxon>
        <taxon>Bacillati</taxon>
        <taxon>Actinomycetota</taxon>
        <taxon>Actinomycetes</taxon>
        <taxon>Kitasatosporales</taxon>
        <taxon>Streptomycetaceae</taxon>
        <taxon>Streptomyces</taxon>
    </lineage>
</organism>
<reference evidence="2 3" key="1">
    <citation type="submission" date="2021-01" db="EMBL/GenBank/DDBJ databases">
        <title>WGS of actinomycetes isolated from Thailand.</title>
        <authorList>
            <person name="Thawai C."/>
        </authorList>
    </citation>
    <scope>NUCLEOTIDE SEQUENCE [LARGE SCALE GENOMIC DNA]</scope>
    <source>
        <strain evidence="2 3">CA1R205</strain>
    </source>
</reference>
<gene>
    <name evidence="2" type="ORF">JK363_34585</name>
</gene>
<evidence type="ECO:0000313" key="2">
    <source>
        <dbReference type="EMBL" id="MBL1101690.1"/>
    </source>
</evidence>
<dbReference type="EMBL" id="JAERRF010000031">
    <property type="protein sequence ID" value="MBL1101690.1"/>
    <property type="molecule type" value="Genomic_DNA"/>
</dbReference>
<keyword evidence="3" id="KW-1185">Reference proteome</keyword>
<accession>A0ABS1NNL9</accession>
<feature type="compositionally biased region" description="Basic and acidic residues" evidence="1">
    <location>
        <begin position="197"/>
        <end position="210"/>
    </location>
</feature>
<dbReference type="Proteomes" id="UP000634229">
    <property type="component" value="Unassembled WGS sequence"/>
</dbReference>
<evidence type="ECO:0000313" key="3">
    <source>
        <dbReference type="Proteomes" id="UP000634229"/>
    </source>
</evidence>
<protein>
    <recommendedName>
        <fullName evidence="4">Lipoprotein CseA</fullName>
    </recommendedName>
</protein>
<dbReference type="RefSeq" id="WP_201881404.1">
    <property type="nucleotide sequence ID" value="NZ_JAERRF010000031.1"/>
</dbReference>
<evidence type="ECO:0000256" key="1">
    <source>
        <dbReference type="SAM" id="MobiDB-lite"/>
    </source>
</evidence>
<evidence type="ECO:0008006" key="4">
    <source>
        <dbReference type="Google" id="ProtNLM"/>
    </source>
</evidence>
<name>A0ABS1NNL9_9ACTN</name>
<proteinExistence type="predicted"/>
<comment type="caution">
    <text evidence="2">The sequence shown here is derived from an EMBL/GenBank/DDBJ whole genome shotgun (WGS) entry which is preliminary data.</text>
</comment>
<sequence>MITGGAVVGLAAAGGWMLAGCGTSSQGVRKEGPAQTEWTSTAADSGKQAGGASALPSPQQKIDPVRLVKEDSQVSEDLKENLKPCRKATKSTPLVDGYPLDITKGKLTGSGSPDLVINVMSCTDGFGIGSYVYRKVGQKYQNVFQDEKPPVYAVIAKGTLQVTQLSYSSGDPVCCPSREDLITYRWSGQLQEFAEVTRKHTDYSTPKDEPTPEPDGTEG</sequence>